<accession>A0AAD8JPP8</accession>
<evidence type="ECO:0000313" key="3">
    <source>
        <dbReference type="EMBL" id="KAK1406436.1"/>
    </source>
</evidence>
<sequence length="346" mass="38859">MARSSTGGGRGRGRGNGHDSYNTCRIGRGNGHDSFNIGIIGRGNGHDNFNTGTIGRGNGCDSSNTCTIGRGNGHENYNTNTIGRSHSDAYESLSQSDSSDDDDLTVGRRGTVAPTPLPEPRNCEWIWTTHNHNADIVASLSFIDLAVNKMLPALLEKFCTLCGPIRGQVGRRFLKKMAIGCLSGYYQWESQWDETVRSCWEKFIKRKFKDSLNRARENAKVNAKVKEKYGNDTSKRPLFDFDTWVGGKKNGRFNIRDPHVMKMGTSPMLGASNSCSTTTNEEVQQMKEKIVQLQEEKETERLEKEKERAEKLEMMEQVEENRVTNAQMKQQIEFLLKNIPKNSYAS</sequence>
<evidence type="ECO:0000256" key="1">
    <source>
        <dbReference type="SAM" id="Coils"/>
    </source>
</evidence>
<feature type="compositionally biased region" description="Gly residues" evidence="2">
    <location>
        <begin position="1"/>
        <end position="10"/>
    </location>
</feature>
<dbReference type="AlphaFoldDB" id="A0AAD8JPP8"/>
<keyword evidence="1" id="KW-0175">Coiled coil</keyword>
<dbReference type="Proteomes" id="UP001229421">
    <property type="component" value="Unassembled WGS sequence"/>
</dbReference>
<feature type="region of interest" description="Disordered" evidence="2">
    <location>
        <begin position="1"/>
        <end position="22"/>
    </location>
</feature>
<comment type="caution">
    <text evidence="3">The sequence shown here is derived from an EMBL/GenBank/DDBJ whole genome shotgun (WGS) entry which is preliminary data.</text>
</comment>
<protein>
    <submittedName>
        <fullName evidence="3">Uncharacterized protein</fullName>
    </submittedName>
</protein>
<proteinExistence type="predicted"/>
<feature type="region of interest" description="Disordered" evidence="2">
    <location>
        <begin position="76"/>
        <end position="116"/>
    </location>
</feature>
<gene>
    <name evidence="3" type="ORF">QVD17_41734</name>
</gene>
<organism evidence="3 4">
    <name type="scientific">Tagetes erecta</name>
    <name type="common">African marigold</name>
    <dbReference type="NCBI Taxonomy" id="13708"/>
    <lineage>
        <taxon>Eukaryota</taxon>
        <taxon>Viridiplantae</taxon>
        <taxon>Streptophyta</taxon>
        <taxon>Embryophyta</taxon>
        <taxon>Tracheophyta</taxon>
        <taxon>Spermatophyta</taxon>
        <taxon>Magnoliopsida</taxon>
        <taxon>eudicotyledons</taxon>
        <taxon>Gunneridae</taxon>
        <taxon>Pentapetalae</taxon>
        <taxon>asterids</taxon>
        <taxon>campanulids</taxon>
        <taxon>Asterales</taxon>
        <taxon>Asteraceae</taxon>
        <taxon>Asteroideae</taxon>
        <taxon>Heliantheae alliance</taxon>
        <taxon>Tageteae</taxon>
        <taxon>Tagetes</taxon>
    </lineage>
</organism>
<feature type="coiled-coil region" evidence="1">
    <location>
        <begin position="276"/>
        <end position="322"/>
    </location>
</feature>
<keyword evidence="4" id="KW-1185">Reference proteome</keyword>
<dbReference type="EMBL" id="JAUHHV010000012">
    <property type="protein sequence ID" value="KAK1406436.1"/>
    <property type="molecule type" value="Genomic_DNA"/>
</dbReference>
<evidence type="ECO:0000256" key="2">
    <source>
        <dbReference type="SAM" id="MobiDB-lite"/>
    </source>
</evidence>
<evidence type="ECO:0000313" key="4">
    <source>
        <dbReference type="Proteomes" id="UP001229421"/>
    </source>
</evidence>
<name>A0AAD8JPP8_TARER</name>
<reference evidence="3" key="1">
    <citation type="journal article" date="2023" name="bioRxiv">
        <title>Improved chromosome-level genome assembly for marigold (Tagetes erecta).</title>
        <authorList>
            <person name="Jiang F."/>
            <person name="Yuan L."/>
            <person name="Wang S."/>
            <person name="Wang H."/>
            <person name="Xu D."/>
            <person name="Wang A."/>
            <person name="Fan W."/>
        </authorList>
    </citation>
    <scope>NUCLEOTIDE SEQUENCE</scope>
    <source>
        <strain evidence="3">WSJ</strain>
        <tissue evidence="3">Leaf</tissue>
    </source>
</reference>